<dbReference type="Proteomes" id="UP000026962">
    <property type="component" value="Chromosome 3"/>
</dbReference>
<dbReference type="Gramene" id="OPUNC03G02100.1">
    <property type="protein sequence ID" value="OPUNC03G02100.1"/>
    <property type="gene ID" value="OPUNC03G02100"/>
</dbReference>
<dbReference type="AlphaFoldDB" id="A0A0E0K8A2"/>
<feature type="compositionally biased region" description="Basic residues" evidence="1">
    <location>
        <begin position="66"/>
        <end position="76"/>
    </location>
</feature>
<keyword evidence="3" id="KW-1185">Reference proteome</keyword>
<evidence type="ECO:0000313" key="2">
    <source>
        <dbReference type="EnsemblPlants" id="OPUNC03G02100.1"/>
    </source>
</evidence>
<dbReference type="HOGENOM" id="CLU_2458639_0_0_1"/>
<feature type="region of interest" description="Disordered" evidence="1">
    <location>
        <begin position="53"/>
        <end position="89"/>
    </location>
</feature>
<protein>
    <submittedName>
        <fullName evidence="2">Uncharacterized protein</fullName>
    </submittedName>
</protein>
<reference evidence="2" key="2">
    <citation type="submission" date="2018-05" db="EMBL/GenBank/DDBJ databases">
        <title>OpunRS2 (Oryza punctata Reference Sequence Version 2).</title>
        <authorList>
            <person name="Zhang J."/>
            <person name="Kudrna D."/>
            <person name="Lee S."/>
            <person name="Talag J."/>
            <person name="Welchert J."/>
            <person name="Wing R.A."/>
        </authorList>
    </citation>
    <scope>NUCLEOTIDE SEQUENCE [LARGE SCALE GENOMIC DNA]</scope>
</reference>
<organism evidence="2">
    <name type="scientific">Oryza punctata</name>
    <name type="common">Red rice</name>
    <dbReference type="NCBI Taxonomy" id="4537"/>
    <lineage>
        <taxon>Eukaryota</taxon>
        <taxon>Viridiplantae</taxon>
        <taxon>Streptophyta</taxon>
        <taxon>Embryophyta</taxon>
        <taxon>Tracheophyta</taxon>
        <taxon>Spermatophyta</taxon>
        <taxon>Magnoliopsida</taxon>
        <taxon>Liliopsida</taxon>
        <taxon>Poales</taxon>
        <taxon>Poaceae</taxon>
        <taxon>BOP clade</taxon>
        <taxon>Oryzoideae</taxon>
        <taxon>Oryzeae</taxon>
        <taxon>Oryzinae</taxon>
        <taxon>Oryza</taxon>
    </lineage>
</organism>
<dbReference type="EnsemblPlants" id="OPUNC03G02100.1">
    <property type="protein sequence ID" value="OPUNC03G02100.1"/>
    <property type="gene ID" value="OPUNC03G02100"/>
</dbReference>
<proteinExistence type="predicted"/>
<name>A0A0E0K8A2_ORYPU</name>
<sequence length="89" mass="10450">MEEAVDRTGHERTPYRAVLGISPEQTEHCDDKRRFKDLEKVFYSKSEDVREQGSTRYVGQGDEVRGRKHTTRRRRAWAGSEMRAPQPDK</sequence>
<evidence type="ECO:0000313" key="3">
    <source>
        <dbReference type="Proteomes" id="UP000026962"/>
    </source>
</evidence>
<evidence type="ECO:0000256" key="1">
    <source>
        <dbReference type="SAM" id="MobiDB-lite"/>
    </source>
</evidence>
<reference evidence="2" key="1">
    <citation type="submission" date="2015-04" db="UniProtKB">
        <authorList>
            <consortium name="EnsemblPlants"/>
        </authorList>
    </citation>
    <scope>IDENTIFICATION</scope>
</reference>
<accession>A0A0E0K8A2</accession>